<evidence type="ECO:0008006" key="7">
    <source>
        <dbReference type="Google" id="ProtNLM"/>
    </source>
</evidence>
<organism evidence="4 5">
    <name type="scientific">Marinobacter persicus</name>
    <dbReference type="NCBI Taxonomy" id="930118"/>
    <lineage>
        <taxon>Bacteria</taxon>
        <taxon>Pseudomonadati</taxon>
        <taxon>Pseudomonadota</taxon>
        <taxon>Gammaproteobacteria</taxon>
        <taxon>Pseudomonadales</taxon>
        <taxon>Marinobacteraceae</taxon>
        <taxon>Marinobacter</taxon>
    </lineage>
</organism>
<dbReference type="GO" id="GO:0030234">
    <property type="term" value="F:enzyme regulator activity"/>
    <property type="evidence" value="ECO:0007669"/>
    <property type="project" value="TreeGrafter"/>
</dbReference>
<feature type="chain" id="PRO_5015739102" description="LppC lipoprotein" evidence="2">
    <location>
        <begin position="28"/>
        <end position="616"/>
    </location>
</feature>
<dbReference type="CDD" id="cd06339">
    <property type="entry name" value="PBP1_YraM_LppC_lipoprotein-like"/>
    <property type="match status" value="1"/>
</dbReference>
<dbReference type="SUPFAM" id="SSF53822">
    <property type="entry name" value="Periplasmic binding protein-like I"/>
    <property type="match status" value="1"/>
</dbReference>
<dbReference type="PANTHER" id="PTHR38038">
    <property type="entry name" value="PENICILLIN-BINDING PROTEIN ACTIVATOR LPOA"/>
    <property type="match status" value="1"/>
</dbReference>
<dbReference type="Proteomes" id="UP000239446">
    <property type="component" value="Unassembled WGS sequence"/>
</dbReference>
<dbReference type="InterPro" id="IPR007443">
    <property type="entry name" value="LpoA"/>
</dbReference>
<comment type="caution">
    <text evidence="4">The sequence shown here is derived from an EMBL/GenBank/DDBJ whole genome shotgun (WGS) entry which is preliminary data.</text>
</comment>
<evidence type="ECO:0000256" key="1">
    <source>
        <dbReference type="ARBA" id="ARBA00023136"/>
    </source>
</evidence>
<sequence>MKKPSCPPTIPAMLLLLSLVLSGCATTDLGSHQANSPAQALSLAADEENRTLAQSYLLRTANRFQDQGNHANARTLLRDNQLVSLSPELKKQWQLLAMASAVALEDKRWATDLAKQLEPEGFLAYPDELMARAARLQSQTFALAGQPLDAAKSLILLGQLNSSIQPQPLHDQIWGYFKDLDTTELQAATKTATGFEIQGWLELATTLQDRAASLDVQGRKVRQWQNNWPSHPAAQVPPTELRLLAELALTRPENIVLALPFEGRLASAGQAIRDGFLAAYYTDDTADRDKTDIRILDTSGRSFSELYQELSNSQADLVIGPLDKQALGELSRMNTLPIPVLGLNYLPEKSRIPDGLHQFGLSAEDEARQIAERLANQQIQHVLVLIPHGDWGDRVEAALLDRMAKLDVDALDIVRFMPDENLRSVTADLLGITTSRNRAIEVERTIGLDVEFEPRRRQDAEGIVMVASPTIARQLNPLFAFYYGGDLPVYSPSIVYEGTPNASRDRDLNQVNFTDIPWVLEPELALRSETSKHFSNTQGQLGRLFAMGADAWQISKRLPLLRQIEDASIDGLTGTLTMEPDGSIHRHQLWARFRNGKAVLTETPDTTEEKEGNTAP</sequence>
<accession>A0A2S6G856</accession>
<dbReference type="PANTHER" id="PTHR38038:SF1">
    <property type="entry name" value="PENICILLIN-BINDING PROTEIN ACTIVATOR LPOA"/>
    <property type="match status" value="1"/>
</dbReference>
<name>A0A2S6G856_9GAMM</name>
<dbReference type="Gene3D" id="3.40.50.2300">
    <property type="match status" value="2"/>
</dbReference>
<keyword evidence="6" id="KW-1185">Reference proteome</keyword>
<dbReference type="Pfam" id="PF04348">
    <property type="entry name" value="LppC"/>
    <property type="match status" value="1"/>
</dbReference>
<reference evidence="3 6" key="1">
    <citation type="submission" date="2018-02" db="EMBL/GenBank/DDBJ databases">
        <title>Deep subsurface shale carbon reservoir microbial communities from Ohio and West Virginia, USA.</title>
        <authorList>
            <person name="Wrighton K."/>
        </authorList>
    </citation>
    <scope>NUCLEOTIDE SEQUENCE [LARGE SCALE GENOMIC DNA]</scope>
    <source>
        <strain evidence="3 6">UTICA-S1B6</strain>
    </source>
</reference>
<evidence type="ECO:0000313" key="4">
    <source>
        <dbReference type="EMBL" id="PPK55257.1"/>
    </source>
</evidence>
<dbReference type="InterPro" id="IPR028082">
    <property type="entry name" value="Peripla_BP_I"/>
</dbReference>
<dbReference type="PROSITE" id="PS51257">
    <property type="entry name" value="PROKAR_LIPOPROTEIN"/>
    <property type="match status" value="1"/>
</dbReference>
<dbReference type="OrthoDB" id="6708821at2"/>
<proteinExistence type="predicted"/>
<evidence type="ECO:0000256" key="2">
    <source>
        <dbReference type="SAM" id="SignalP"/>
    </source>
</evidence>
<protein>
    <recommendedName>
        <fullName evidence="7">LppC lipoprotein</fullName>
    </recommendedName>
</protein>
<reference evidence="4 5" key="2">
    <citation type="submission" date="2018-02" db="EMBL/GenBank/DDBJ databases">
        <title>Subsurface microbial communities from deep shales in Ohio and West Virginia, USA.</title>
        <authorList>
            <person name="Wrighton K."/>
        </authorList>
    </citation>
    <scope>NUCLEOTIDE SEQUENCE [LARGE SCALE GENOMIC DNA]</scope>
    <source>
        <strain evidence="4 5">UTICA-S1B9</strain>
    </source>
</reference>
<dbReference type="Gene3D" id="1.25.40.650">
    <property type="match status" value="1"/>
</dbReference>
<keyword evidence="2" id="KW-0732">Signal</keyword>
<keyword evidence="1" id="KW-0472">Membrane</keyword>
<dbReference type="GO" id="GO:0009252">
    <property type="term" value="P:peptidoglycan biosynthetic process"/>
    <property type="evidence" value="ECO:0007669"/>
    <property type="project" value="TreeGrafter"/>
</dbReference>
<evidence type="ECO:0000313" key="6">
    <source>
        <dbReference type="Proteomes" id="UP000239648"/>
    </source>
</evidence>
<dbReference type="AlphaFoldDB" id="A0A2S6G856"/>
<dbReference type="EMBL" id="PTIT01000006">
    <property type="protein sequence ID" value="PPK52281.1"/>
    <property type="molecule type" value="Genomic_DNA"/>
</dbReference>
<evidence type="ECO:0000313" key="5">
    <source>
        <dbReference type="Proteomes" id="UP000239446"/>
    </source>
</evidence>
<feature type="signal peptide" evidence="2">
    <location>
        <begin position="1"/>
        <end position="27"/>
    </location>
</feature>
<dbReference type="Proteomes" id="UP000239648">
    <property type="component" value="Unassembled WGS sequence"/>
</dbReference>
<dbReference type="GO" id="GO:0031241">
    <property type="term" value="C:periplasmic side of cell outer membrane"/>
    <property type="evidence" value="ECO:0007669"/>
    <property type="project" value="TreeGrafter"/>
</dbReference>
<evidence type="ECO:0000313" key="3">
    <source>
        <dbReference type="EMBL" id="PPK52281.1"/>
    </source>
</evidence>
<gene>
    <name evidence="4" type="ORF">B0H24_100617</name>
    <name evidence="3" type="ORF">BY455_10617</name>
</gene>
<dbReference type="EMBL" id="PTIU01000006">
    <property type="protein sequence ID" value="PPK55257.1"/>
    <property type="molecule type" value="Genomic_DNA"/>
</dbReference>
<dbReference type="RefSeq" id="WP_104415540.1">
    <property type="nucleotide sequence ID" value="NZ_PTIT01000006.1"/>
</dbReference>